<organism evidence="8">
    <name type="scientific">Aristolochia fimbriata</name>
    <name type="common">White veined hardy Dutchman's pipe vine</name>
    <dbReference type="NCBI Taxonomy" id="158543"/>
    <lineage>
        <taxon>Eukaryota</taxon>
        <taxon>Viridiplantae</taxon>
        <taxon>Streptophyta</taxon>
        <taxon>Embryophyta</taxon>
        <taxon>Tracheophyta</taxon>
        <taxon>Spermatophyta</taxon>
        <taxon>Magnoliopsida</taxon>
        <taxon>Magnoliidae</taxon>
        <taxon>Piperales</taxon>
        <taxon>Aristolochiaceae</taxon>
        <taxon>Aristolochia</taxon>
    </lineage>
</organism>
<evidence type="ECO:0000313" key="8">
    <source>
        <dbReference type="EMBL" id="CBJ21246.1"/>
    </source>
</evidence>
<comment type="subcellular location">
    <subcellularLocation>
        <location evidence="1">Nucleus</location>
    </subcellularLocation>
</comment>
<proteinExistence type="evidence at transcript level"/>
<protein>
    <submittedName>
        <fullName evidence="8">MADS2 protein</fullName>
    </submittedName>
</protein>
<dbReference type="CDD" id="cd00265">
    <property type="entry name" value="MADS_MEF2_like"/>
    <property type="match status" value="1"/>
</dbReference>
<dbReference type="GO" id="GO:0005634">
    <property type="term" value="C:nucleus"/>
    <property type="evidence" value="ECO:0007669"/>
    <property type="project" value="UniProtKB-SubCell"/>
</dbReference>
<sequence length="335" mass="37830">MGRVKLQIKRIENTTNRQVTFSKRRNGLIKKAYELCILCDIDIALIMFSPSGRLSHFSGKKRIEDVLTRFISLPDHDREGAIHNREYLIRTLKKLKCESDVAAQLANPGAVNAQIEELQQEINGHQHQIQMAEEQLTVFEPDPLRFTSMEEFDDSEKFLVDALTRVTQRKKFLLSNHLPSYDPSSIPVYLDSQEGLAPSFESEVANWLPDQNAPNPGQIYVGSDPLIHLRDQQSSVYDPLSHPEGLQVDPTMGECHISNSSDRNGNLPHWQPFLHSPDLLSNLNLISPGSFPFQQGLTGHEIQSIMDPGDRMSAATTSNCTQIQTKIEENSTWQS</sequence>
<dbReference type="GO" id="GO:0080092">
    <property type="term" value="P:regulation of pollen tube growth"/>
    <property type="evidence" value="ECO:0007669"/>
    <property type="project" value="UniProtKB-ARBA"/>
</dbReference>
<evidence type="ECO:0000256" key="5">
    <source>
        <dbReference type="ARBA" id="ARBA00023163"/>
    </source>
</evidence>
<dbReference type="SUPFAM" id="SSF55455">
    <property type="entry name" value="SRF-like"/>
    <property type="match status" value="1"/>
</dbReference>
<dbReference type="Gene3D" id="3.40.1810.10">
    <property type="entry name" value="Transcription factor, MADS-box"/>
    <property type="match status" value="1"/>
</dbReference>
<dbReference type="GO" id="GO:0045944">
    <property type="term" value="P:positive regulation of transcription by RNA polymerase II"/>
    <property type="evidence" value="ECO:0007669"/>
    <property type="project" value="InterPro"/>
</dbReference>
<dbReference type="GO" id="GO:0046983">
    <property type="term" value="F:protein dimerization activity"/>
    <property type="evidence" value="ECO:0007669"/>
    <property type="project" value="InterPro"/>
</dbReference>
<reference evidence="8" key="1">
    <citation type="journal article" date="2012" name="Mol. Biol. Evol.">
        <title>How MIKC* MADS-box genes originated and evidence for their conserved function throughout the evolution of vascular plant gametophytes.</title>
        <authorList>
            <person name="Kwantes M."/>
            <person name="Liebsch D."/>
            <person name="Verelst W."/>
        </authorList>
    </citation>
    <scope>NUCLEOTIDE SEQUENCE</scope>
    <source>
        <tissue evidence="8">Tissue enriched in anthers and pollen</tissue>
    </source>
</reference>
<evidence type="ECO:0000256" key="3">
    <source>
        <dbReference type="ARBA" id="ARBA00023054"/>
    </source>
</evidence>
<evidence type="ECO:0000256" key="1">
    <source>
        <dbReference type="ARBA" id="ARBA00004123"/>
    </source>
</evidence>
<keyword evidence="2" id="KW-0805">Transcription regulation</keyword>
<keyword evidence="3" id="KW-0175">Coiled coil</keyword>
<dbReference type="PANTHER" id="PTHR48019">
    <property type="entry name" value="SERUM RESPONSE FACTOR HOMOLOG"/>
    <property type="match status" value="1"/>
</dbReference>
<dbReference type="GO" id="GO:0010152">
    <property type="term" value="P:pollen maturation"/>
    <property type="evidence" value="ECO:0007669"/>
    <property type="project" value="UniProtKB-ARBA"/>
</dbReference>
<evidence type="ECO:0000256" key="2">
    <source>
        <dbReference type="ARBA" id="ARBA00023015"/>
    </source>
</evidence>
<dbReference type="InterPro" id="IPR002100">
    <property type="entry name" value="TF_MADSbox"/>
</dbReference>
<dbReference type="PROSITE" id="PS50066">
    <property type="entry name" value="MADS_BOX_2"/>
    <property type="match status" value="1"/>
</dbReference>
<keyword evidence="4" id="KW-0238">DNA-binding</keyword>
<dbReference type="InterPro" id="IPR036879">
    <property type="entry name" value="TF_MADSbox_sf"/>
</dbReference>
<dbReference type="FunFam" id="3.40.1810.10:FF:000014">
    <property type="entry name" value="MADS-box transcription factor 41"/>
    <property type="match status" value="1"/>
</dbReference>
<dbReference type="AlphaFoldDB" id="G0KZ22"/>
<evidence type="ECO:0000256" key="6">
    <source>
        <dbReference type="ARBA" id="ARBA00023242"/>
    </source>
</evidence>
<dbReference type="InterPro" id="IPR050142">
    <property type="entry name" value="MADS-box/MEF2_TF"/>
</dbReference>
<dbReference type="InterPro" id="IPR033896">
    <property type="entry name" value="MEF2-like_N"/>
</dbReference>
<accession>G0KZ22</accession>
<name>G0KZ22_ARIFI</name>
<feature type="domain" description="MADS-box" evidence="7">
    <location>
        <begin position="1"/>
        <end position="61"/>
    </location>
</feature>
<dbReference type="GO" id="GO:0000977">
    <property type="term" value="F:RNA polymerase II transcription regulatory region sequence-specific DNA binding"/>
    <property type="evidence" value="ECO:0007669"/>
    <property type="project" value="InterPro"/>
</dbReference>
<evidence type="ECO:0000259" key="7">
    <source>
        <dbReference type="PROSITE" id="PS50066"/>
    </source>
</evidence>
<keyword evidence="5" id="KW-0804">Transcription</keyword>
<dbReference type="EMBL" id="FN663129">
    <property type="protein sequence ID" value="CBJ21246.1"/>
    <property type="molecule type" value="mRNA"/>
</dbReference>
<dbReference type="Pfam" id="PF00319">
    <property type="entry name" value="SRF-TF"/>
    <property type="match status" value="1"/>
</dbReference>
<dbReference type="PRINTS" id="PR00404">
    <property type="entry name" value="MADSDOMAIN"/>
</dbReference>
<gene>
    <name evidence="8" type="primary">mads2</name>
</gene>
<dbReference type="SMART" id="SM00432">
    <property type="entry name" value="MADS"/>
    <property type="match status" value="1"/>
</dbReference>
<evidence type="ECO:0000256" key="4">
    <source>
        <dbReference type="ARBA" id="ARBA00023125"/>
    </source>
</evidence>
<keyword evidence="6" id="KW-0539">Nucleus</keyword>